<feature type="compositionally biased region" description="Pro residues" evidence="9">
    <location>
        <begin position="1"/>
        <end position="12"/>
    </location>
</feature>
<name>A0AAN8RZ48_9PEZI</name>
<dbReference type="InterPro" id="IPR016036">
    <property type="entry name" value="Malonyl_transacylase_ACP-bd"/>
</dbReference>
<evidence type="ECO:0000256" key="1">
    <source>
        <dbReference type="ARBA" id="ARBA00022450"/>
    </source>
</evidence>
<dbReference type="Pfam" id="PF00109">
    <property type="entry name" value="ketoacyl-synt"/>
    <property type="match status" value="1"/>
</dbReference>
<evidence type="ECO:0008006" key="15">
    <source>
        <dbReference type="Google" id="ProtNLM"/>
    </source>
</evidence>
<dbReference type="PROSITE" id="PS52019">
    <property type="entry name" value="PKS_MFAS_DH"/>
    <property type="match status" value="1"/>
</dbReference>
<evidence type="ECO:0000259" key="11">
    <source>
        <dbReference type="PROSITE" id="PS52004"/>
    </source>
</evidence>
<feature type="compositionally biased region" description="Polar residues" evidence="9">
    <location>
        <begin position="15"/>
        <end position="33"/>
    </location>
</feature>
<evidence type="ECO:0000256" key="8">
    <source>
        <dbReference type="PROSITE-ProRule" id="PRU01363"/>
    </source>
</evidence>
<dbReference type="CDD" id="cd05195">
    <property type="entry name" value="enoyl_red"/>
    <property type="match status" value="1"/>
</dbReference>
<dbReference type="Pfam" id="PF02801">
    <property type="entry name" value="Ketoacyl-synt_C"/>
    <property type="match status" value="1"/>
</dbReference>
<dbReference type="FunFam" id="3.40.50.720:FF:000209">
    <property type="entry name" value="Polyketide synthase Pks12"/>
    <property type="match status" value="1"/>
</dbReference>
<dbReference type="InterPro" id="IPR013149">
    <property type="entry name" value="ADH-like_C"/>
</dbReference>
<dbReference type="CDD" id="cd00833">
    <property type="entry name" value="PKS"/>
    <property type="match status" value="1"/>
</dbReference>
<protein>
    <recommendedName>
        <fullName evidence="15">Polyketide synthase</fullName>
    </recommendedName>
</protein>
<dbReference type="SUPFAM" id="SSF50129">
    <property type="entry name" value="GroES-like"/>
    <property type="match status" value="1"/>
</dbReference>
<dbReference type="InterPro" id="IPR014031">
    <property type="entry name" value="Ketoacyl_synth_C"/>
</dbReference>
<dbReference type="Gene3D" id="3.90.180.10">
    <property type="entry name" value="Medium-chain alcohol dehydrogenases, catalytic domain"/>
    <property type="match status" value="1"/>
</dbReference>
<dbReference type="GO" id="GO:0006633">
    <property type="term" value="P:fatty acid biosynthetic process"/>
    <property type="evidence" value="ECO:0007669"/>
    <property type="project" value="InterPro"/>
</dbReference>
<dbReference type="GO" id="GO:1901336">
    <property type="term" value="P:lactone biosynthetic process"/>
    <property type="evidence" value="ECO:0007669"/>
    <property type="project" value="UniProtKB-ARBA"/>
</dbReference>
<dbReference type="Pfam" id="PF00698">
    <property type="entry name" value="Acyl_transf_1"/>
    <property type="match status" value="1"/>
</dbReference>
<dbReference type="InterPro" id="IPR020841">
    <property type="entry name" value="PKS_Beta-ketoAc_synthase_dom"/>
</dbReference>
<keyword evidence="14" id="KW-1185">Reference proteome</keyword>
<dbReference type="PROSITE" id="PS52004">
    <property type="entry name" value="KS3_2"/>
    <property type="match status" value="1"/>
</dbReference>
<dbReference type="InterPro" id="IPR057326">
    <property type="entry name" value="KR_dom"/>
</dbReference>
<dbReference type="InterPro" id="IPR020807">
    <property type="entry name" value="PKS_DH"/>
</dbReference>
<dbReference type="SMART" id="SM00827">
    <property type="entry name" value="PKS_AT"/>
    <property type="match status" value="1"/>
</dbReference>
<dbReference type="GO" id="GO:0044550">
    <property type="term" value="P:secondary metabolite biosynthetic process"/>
    <property type="evidence" value="ECO:0007669"/>
    <property type="project" value="TreeGrafter"/>
</dbReference>
<feature type="region of interest" description="N-terminal hotdog fold" evidence="8">
    <location>
        <begin position="953"/>
        <end position="1087"/>
    </location>
</feature>
<dbReference type="Gene3D" id="3.10.129.110">
    <property type="entry name" value="Polyketide synthase dehydratase"/>
    <property type="match status" value="1"/>
</dbReference>
<keyword evidence="5" id="KW-0560">Oxidoreductase</keyword>
<proteinExistence type="predicted"/>
<evidence type="ECO:0000259" key="10">
    <source>
        <dbReference type="PROSITE" id="PS50075"/>
    </source>
</evidence>
<dbReference type="GO" id="GO:0004315">
    <property type="term" value="F:3-oxoacyl-[acyl-carrier-protein] synthase activity"/>
    <property type="evidence" value="ECO:0007669"/>
    <property type="project" value="InterPro"/>
</dbReference>
<dbReference type="EMBL" id="JAVHJM010000005">
    <property type="protein sequence ID" value="KAK6514428.1"/>
    <property type="molecule type" value="Genomic_DNA"/>
</dbReference>
<dbReference type="Gene3D" id="3.30.70.3290">
    <property type="match status" value="1"/>
</dbReference>
<dbReference type="SMART" id="SM00829">
    <property type="entry name" value="PKS_ER"/>
    <property type="match status" value="1"/>
</dbReference>
<dbReference type="PANTHER" id="PTHR43775:SF50">
    <property type="entry name" value="HIGHLY REDUCING POLYKETIDE SYNTHASE SRDA"/>
    <property type="match status" value="1"/>
</dbReference>
<evidence type="ECO:0000313" key="14">
    <source>
        <dbReference type="Proteomes" id="UP001307849"/>
    </source>
</evidence>
<feature type="active site" description="Proton acceptor; for dehydratase activity" evidence="8">
    <location>
        <position position="985"/>
    </location>
</feature>
<keyword evidence="1" id="KW-0596">Phosphopantetheine</keyword>
<dbReference type="InterPro" id="IPR049900">
    <property type="entry name" value="PKS_mFAS_DH"/>
</dbReference>
<dbReference type="Pfam" id="PF08659">
    <property type="entry name" value="KR"/>
    <property type="match status" value="1"/>
</dbReference>
<dbReference type="SUPFAM" id="SSF52151">
    <property type="entry name" value="FabD/lysophospholipase-like"/>
    <property type="match status" value="1"/>
</dbReference>
<dbReference type="SUPFAM" id="SSF53901">
    <property type="entry name" value="Thiolase-like"/>
    <property type="match status" value="1"/>
</dbReference>
<dbReference type="GO" id="GO:0016491">
    <property type="term" value="F:oxidoreductase activity"/>
    <property type="evidence" value="ECO:0007669"/>
    <property type="project" value="UniProtKB-KW"/>
</dbReference>
<evidence type="ECO:0000256" key="2">
    <source>
        <dbReference type="ARBA" id="ARBA00022553"/>
    </source>
</evidence>
<dbReference type="InterPro" id="IPR049552">
    <property type="entry name" value="PKS_DH_N"/>
</dbReference>
<evidence type="ECO:0000313" key="13">
    <source>
        <dbReference type="EMBL" id="KAK6514428.1"/>
    </source>
</evidence>
<dbReference type="InterPro" id="IPR036291">
    <property type="entry name" value="NAD(P)-bd_dom_sf"/>
</dbReference>
<dbReference type="Pfam" id="PF00550">
    <property type="entry name" value="PP-binding"/>
    <property type="match status" value="1"/>
</dbReference>
<dbReference type="InterPro" id="IPR049551">
    <property type="entry name" value="PKS_DH_C"/>
</dbReference>
<dbReference type="InterPro" id="IPR014043">
    <property type="entry name" value="Acyl_transferase_dom"/>
</dbReference>
<dbReference type="Pfam" id="PF14765">
    <property type="entry name" value="PS-DH"/>
    <property type="match status" value="1"/>
</dbReference>
<feature type="region of interest" description="C-terminal hotdog fold" evidence="8">
    <location>
        <begin position="1100"/>
        <end position="1250"/>
    </location>
</feature>
<dbReference type="InterPro" id="IPR001227">
    <property type="entry name" value="Ac_transferase_dom_sf"/>
</dbReference>
<evidence type="ECO:0000256" key="5">
    <source>
        <dbReference type="ARBA" id="ARBA00023002"/>
    </source>
</evidence>
<feature type="region of interest" description="Disordered" evidence="9">
    <location>
        <begin position="1"/>
        <end position="33"/>
    </location>
</feature>
<dbReference type="Gene3D" id="3.40.50.720">
    <property type="entry name" value="NAD(P)-binding Rossmann-like Domain"/>
    <property type="match status" value="1"/>
</dbReference>
<dbReference type="SMART" id="SM00826">
    <property type="entry name" value="PKS_DH"/>
    <property type="match status" value="1"/>
</dbReference>
<keyword evidence="7" id="KW-0012">Acyltransferase</keyword>
<dbReference type="SMART" id="SM00822">
    <property type="entry name" value="PKS_KR"/>
    <property type="match status" value="1"/>
</dbReference>
<dbReference type="PANTHER" id="PTHR43775">
    <property type="entry name" value="FATTY ACID SYNTHASE"/>
    <property type="match status" value="1"/>
</dbReference>
<evidence type="ECO:0000256" key="3">
    <source>
        <dbReference type="ARBA" id="ARBA00022679"/>
    </source>
</evidence>
<dbReference type="Proteomes" id="UP001307849">
    <property type="component" value="Unassembled WGS sequence"/>
</dbReference>
<keyword evidence="2" id="KW-0597">Phosphoprotein</keyword>
<feature type="domain" description="PKS/mFAS DH" evidence="12">
    <location>
        <begin position="953"/>
        <end position="1250"/>
    </location>
</feature>
<dbReference type="Gene3D" id="3.40.366.10">
    <property type="entry name" value="Malonyl-Coenzyme A Acyl Carrier Protein, domain 2"/>
    <property type="match status" value="1"/>
</dbReference>
<dbReference type="InterPro" id="IPR050091">
    <property type="entry name" value="PKS_NRPS_Biosynth_Enz"/>
</dbReference>
<dbReference type="InterPro" id="IPR011032">
    <property type="entry name" value="GroES-like_sf"/>
</dbReference>
<dbReference type="Pfam" id="PF16197">
    <property type="entry name" value="KAsynt_C_assoc"/>
    <property type="match status" value="1"/>
</dbReference>
<dbReference type="InterPro" id="IPR020843">
    <property type="entry name" value="ER"/>
</dbReference>
<gene>
    <name evidence="13" type="ORF">TWF506_008821</name>
</gene>
<dbReference type="InterPro" id="IPR018201">
    <property type="entry name" value="Ketoacyl_synth_AS"/>
</dbReference>
<feature type="domain" description="Carrier" evidence="10">
    <location>
        <begin position="2289"/>
        <end position="2371"/>
    </location>
</feature>
<dbReference type="SUPFAM" id="SSF51735">
    <property type="entry name" value="NAD(P)-binding Rossmann-fold domains"/>
    <property type="match status" value="2"/>
</dbReference>
<dbReference type="InterPro" id="IPR032821">
    <property type="entry name" value="PKS_assoc"/>
</dbReference>
<organism evidence="13 14">
    <name type="scientific">Arthrobotrys conoides</name>
    <dbReference type="NCBI Taxonomy" id="74498"/>
    <lineage>
        <taxon>Eukaryota</taxon>
        <taxon>Fungi</taxon>
        <taxon>Dikarya</taxon>
        <taxon>Ascomycota</taxon>
        <taxon>Pezizomycotina</taxon>
        <taxon>Orbiliomycetes</taxon>
        <taxon>Orbiliales</taxon>
        <taxon>Orbiliaceae</taxon>
        <taxon>Arthrobotrys</taxon>
    </lineage>
</organism>
<dbReference type="Pfam" id="PF21089">
    <property type="entry name" value="PKS_DH_N"/>
    <property type="match status" value="1"/>
</dbReference>
<dbReference type="InterPro" id="IPR014030">
    <property type="entry name" value="Ketoacyl_synth_N"/>
</dbReference>
<dbReference type="InterPro" id="IPR042104">
    <property type="entry name" value="PKS_dehydratase_sf"/>
</dbReference>
<evidence type="ECO:0000256" key="7">
    <source>
        <dbReference type="ARBA" id="ARBA00023315"/>
    </source>
</evidence>
<dbReference type="PROSITE" id="PS50075">
    <property type="entry name" value="CARRIER"/>
    <property type="match status" value="1"/>
</dbReference>
<dbReference type="Pfam" id="PF08240">
    <property type="entry name" value="ADH_N"/>
    <property type="match status" value="1"/>
</dbReference>
<dbReference type="PROSITE" id="PS00606">
    <property type="entry name" value="KS3_1"/>
    <property type="match status" value="1"/>
</dbReference>
<dbReference type="GO" id="GO:0004312">
    <property type="term" value="F:fatty acid synthase activity"/>
    <property type="evidence" value="ECO:0007669"/>
    <property type="project" value="TreeGrafter"/>
</dbReference>
<evidence type="ECO:0000256" key="9">
    <source>
        <dbReference type="SAM" id="MobiDB-lite"/>
    </source>
</evidence>
<dbReference type="InterPro" id="IPR013968">
    <property type="entry name" value="PKS_KR"/>
</dbReference>
<reference evidence="13 14" key="1">
    <citation type="submission" date="2019-10" db="EMBL/GenBank/DDBJ databases">
        <authorList>
            <person name="Palmer J.M."/>
        </authorList>
    </citation>
    <scope>NUCLEOTIDE SEQUENCE [LARGE SCALE GENOMIC DNA]</scope>
    <source>
        <strain evidence="13 14">TWF506</strain>
    </source>
</reference>
<dbReference type="Pfam" id="PF00107">
    <property type="entry name" value="ADH_zinc_N"/>
    <property type="match status" value="1"/>
</dbReference>
<dbReference type="InterPro" id="IPR013154">
    <property type="entry name" value="ADH-like_N"/>
</dbReference>
<dbReference type="InterPro" id="IPR009081">
    <property type="entry name" value="PP-bd_ACP"/>
</dbReference>
<dbReference type="SUPFAM" id="SSF55048">
    <property type="entry name" value="Probable ACP-binding domain of malonyl-CoA ACP transacylase"/>
    <property type="match status" value="1"/>
</dbReference>
<evidence type="ECO:0000256" key="4">
    <source>
        <dbReference type="ARBA" id="ARBA00022857"/>
    </source>
</evidence>
<accession>A0AAN8RZ48</accession>
<evidence type="ECO:0000259" key="12">
    <source>
        <dbReference type="PROSITE" id="PS52019"/>
    </source>
</evidence>
<dbReference type="InterPro" id="IPR016039">
    <property type="entry name" value="Thiolase-like"/>
</dbReference>
<dbReference type="SUPFAM" id="SSF47336">
    <property type="entry name" value="ACP-like"/>
    <property type="match status" value="1"/>
</dbReference>
<dbReference type="InterPro" id="IPR016035">
    <property type="entry name" value="Acyl_Trfase/lysoPLipase"/>
</dbReference>
<feature type="domain" description="Ketosynthase family 3 (KS3)" evidence="11">
    <location>
        <begin position="35"/>
        <end position="459"/>
    </location>
</feature>
<dbReference type="SMART" id="SM00825">
    <property type="entry name" value="PKS_KS"/>
    <property type="match status" value="1"/>
</dbReference>
<comment type="caution">
    <text evidence="13">The sequence shown here is derived from an EMBL/GenBank/DDBJ whole genome shotgun (WGS) entry which is preliminary data.</text>
</comment>
<dbReference type="Gene3D" id="3.40.47.10">
    <property type="match status" value="1"/>
</dbReference>
<keyword evidence="4" id="KW-0521">NADP</keyword>
<evidence type="ECO:0000256" key="6">
    <source>
        <dbReference type="ARBA" id="ARBA00023268"/>
    </source>
</evidence>
<feature type="active site" description="Proton donor; for dehydratase activity" evidence="8">
    <location>
        <position position="1163"/>
    </location>
</feature>
<keyword evidence="6" id="KW-0511">Multifunctional enzyme</keyword>
<keyword evidence="3" id="KW-0808">Transferase</keyword>
<dbReference type="InterPro" id="IPR036736">
    <property type="entry name" value="ACP-like_sf"/>
</dbReference>
<sequence length="2375" mass="259480">MAPHSISPPPPQDRVSYSRNEAPSPSATSNTRNATEPIAIVGLACRLPGEASSGSKFWDLLVNGRSGQCDFPRSRFNVDGFYKPSGDLSGSINMRGGYFLQDDIRNFENGFFGINNVEATYMDPQQRKILEVVYECFESAGTPIEKLSGSNTGCYVGNFTIDYPIMQTRDIDGMHRYGMVGMGSTILSNRISHAFNLNGPSMVLDTACSSSMYCLHAACTALEVGDCDGAIVAAANLIQSIEQQVGVMKAGVLSKTSTCHSFDASADGYGRADGVGALYLKRLSDAIRDGDPIRSIIRGSAVNANGKTQGITLPSAEHQERVIRKAYAKAGLTIDDTTYVECHGTGTPVGDPIEVDAVSRVFNRSGRIPLRIGSVKTNVGHSEAASAIASVIKVTMAMENNFIPPTIGISQINPKIQSAKMGVEIVTKGQTWSTWDNLLRAGVNSFGYGGANGHAILENAATHLPQNYSAASERIPYRRTKFLLPLSASTDDSLDARLHDFTTYNLKSVTAQDLAYTLGSRRSHLEKRGYLLTSPDSYHEAFNSANLRTIPVPVRKDLPPFAFVFTGQGAQWAQMCTELFDEFAVFRNAIAEMDLVLQSLPHAPTWSLKNILCEPKATSRVTDPAFSQPTCTAIQVGLVLLLQSWGIKPNAVVGHSSGEIAAAFAAGFISLAEAITVAFYRGYCVNGDQFNGAMIAAGISQEETNSMIEELQLVGQIRVACINSPSSVTISGDAPAIDSILEELQKKKHFGRKLQTQGRAYHSHHMLPFGDKYEDLLKVTRSLGVSSQIETGASWVSSVTGQVMEQGAVNSSYWRSNLESPVEFSKAVSELTRLGAYHLIEIGPHSTLELPIKQIRTQLGVSEEKLLYSPAIIRNKNAIESVLNLAGLLYLHGHSISFDKVNGLERLGKPGESQVNYRVIHDLPAYRWTYSESPLWYEPRVSSELRFRKYPRHELLGSKIPGGNGLEHSWKNNFRLEESAWLADHKLDDTIVFPGAGYIAMALEALRQTIEPVGKSDANLKNMNILSALVIPNSQATSVELFTTLRPTPITYATNSDEWWDFSIISFQDGISTTHATGSGRINRQPQAIERKIQAPKGSLEPSAPRVWYDKLLSKGLNFGPEFQTITDFAVSRLRTLQHCDASVLMKQQVGHETYLIHPVTIDSMLQASIVATTAGNTRDLNAKIPTRIGSAVFDLDDETPISGWFVSSTAATVGFGSAQINAELVKPDGTVKARLENVRLAPYQGAQQEITSDQRHPMLRVLWKPDATPGLITSEGLKCYLDSAAKDSESVTPQPLQDLIACINVLGHKNPYLNLLELGDAPTDLTNPAIETLMGRTAFPHLLSYTIGNLNTQGQLTVSKVDISSGDIGNVQELNSEIKFDVIVLPSENNSAESLSQKLAVLKSRLAVWGTIILPSPCNELSPQDIGLTSTTAQRGSSTITLLHHTEDVDEVNTEVRESPVIIIEDSPTDLSDSIAKEVSDVIGQTPTRVCFNDISEESVPQGSTVISLLELQYTLLGSTSEAQLDLVKILTNQASCLTWVTSGNLLSGERPEHSLAFGLSRAVMMEQPSLRFFVYDVEDITVEPSRSARNIVSLFKRVAPGLADFEYIEKAGTAHVSRFVQDDALNSAFRQTQEAETVKMPLAAVQKAHSQLSIKTPGQFDSLSFNQIHLPELQPHEVQVSVKSVGLNAKDFYALGGRVDTKNATCLLEFSGFIEKIGTNVLNLSVGDRVYVMAPSFFRTSEVVPEWACSKLHDSEDFSSISTIPFVYATAFYALHNKGSLQEGESVLIHSGAGGIGLAAIQLAQLAGAEVYTTVSTEDKRQFIVEHFGIKPQNVFSSRDTSFETRLMEATNGAGVDVVLNSLTGDLLHASWRCCGSFGRFVEIGKRDLSESGRLEMDQFLKNATYTAFDLSDLYNSPNPAHQKIWAGLMRKAMELYRQKKVKEFPLEVFDIEDLPNALRRFGSRNRIGKIAVNMESPGSMLNVKLFRYSTSFSATKSYLMIGCLGGLGRSLSKWMVERGARKFVFLGRSGLDKEAASRLIEDLTLLGAECKVVRGDVVSATDVQKMVAEAKTPIGGVIQAAMGLNHAIFGVMPNKYWHTGIDPKVRGTWNIHEALKGKDQHLDFFLLTSSISGSVGTATEGNYCAANYFLDNFARYRRFHGLPATSVGLGMISEVGYLHENPEIEQLLLRKGIQQISESEMLSIIDISLTRSMQIPRSYDNAAAAHVLTGLEPFGMLKIRKKGFKGSNPVLKSSRAAILARAIHEQEESTVSQDGELPSEVSKARESGVPLLDAITAYIARRFGDLVLIQADKVNITKPLDGYGMDSMIAAEFRSWFYQTFKVDIPFLELLSKATTVEMLGAVVTRNVQSRG</sequence>